<evidence type="ECO:0000313" key="1">
    <source>
        <dbReference type="EMBL" id="MQR01517.1"/>
    </source>
</evidence>
<dbReference type="AlphaFoldDB" id="A0A843YU38"/>
<evidence type="ECO:0000313" key="2">
    <source>
        <dbReference type="Proteomes" id="UP000451565"/>
    </source>
</evidence>
<comment type="caution">
    <text evidence="1">The sequence shown here is derived from an EMBL/GenBank/DDBJ whole genome shotgun (WGS) entry which is preliminary data.</text>
</comment>
<reference evidence="1 2" key="1">
    <citation type="submission" date="2019-10" db="EMBL/GenBank/DDBJ databases">
        <title>Glaciimonas soli sp. nov., a psychrophilic bacterium isolated from the forest soil of a high elevation mountain in Taiwan.</title>
        <authorList>
            <person name="Wang L.-T."/>
            <person name="Shieh W.Y."/>
        </authorList>
    </citation>
    <scope>NUCLEOTIDE SEQUENCE [LARGE SCALE GENOMIC DNA]</scope>
    <source>
        <strain evidence="1 2">GS1</strain>
    </source>
</reference>
<dbReference type="Proteomes" id="UP000451565">
    <property type="component" value="Unassembled WGS sequence"/>
</dbReference>
<name>A0A843YU38_9BURK</name>
<keyword evidence="2" id="KW-1185">Reference proteome</keyword>
<gene>
    <name evidence="1" type="ORF">GEV47_12625</name>
</gene>
<accession>A0A843YU38</accession>
<dbReference type="OrthoDB" id="9157326at2"/>
<dbReference type="RefSeq" id="WP_153235136.1">
    <property type="nucleotide sequence ID" value="NZ_WINI01000007.1"/>
</dbReference>
<protein>
    <submittedName>
        <fullName evidence="1">Uncharacterized protein</fullName>
    </submittedName>
</protein>
<proteinExistence type="predicted"/>
<sequence length="69" mass="7908">MQLKPLSTSDCQRNGIGKIIDRSVEQLPRCLVYIYGKAVLIMALESKLENEPDEKVKHGHKTTRWRIGD</sequence>
<dbReference type="EMBL" id="WINI01000007">
    <property type="protein sequence ID" value="MQR01517.1"/>
    <property type="molecule type" value="Genomic_DNA"/>
</dbReference>
<organism evidence="1 2">
    <name type="scientific">Glaciimonas soli</name>
    <dbReference type="NCBI Taxonomy" id="2590999"/>
    <lineage>
        <taxon>Bacteria</taxon>
        <taxon>Pseudomonadati</taxon>
        <taxon>Pseudomonadota</taxon>
        <taxon>Betaproteobacteria</taxon>
        <taxon>Burkholderiales</taxon>
        <taxon>Oxalobacteraceae</taxon>
        <taxon>Glaciimonas</taxon>
    </lineage>
</organism>